<proteinExistence type="predicted"/>
<reference evidence="2" key="1">
    <citation type="submission" date="2016-10" db="EMBL/GenBank/DDBJ databases">
        <authorList>
            <person name="Varghese N."/>
            <person name="Submissions S."/>
        </authorList>
    </citation>
    <scope>NUCLEOTIDE SEQUENCE [LARGE SCALE GENOMIC DNA]</scope>
    <source>
        <strain evidence="2">Nm69</strain>
    </source>
</reference>
<dbReference type="EMBL" id="FOSP01000004">
    <property type="protein sequence ID" value="SFK31676.1"/>
    <property type="molecule type" value="Genomic_DNA"/>
</dbReference>
<accession>A0A1I3YKD6</accession>
<name>A0A1I3YKD6_9PROT</name>
<keyword evidence="2" id="KW-1185">Reference proteome</keyword>
<organism evidence="1 2">
    <name type="scientific">Nitrosomonas aestuarii</name>
    <dbReference type="NCBI Taxonomy" id="52441"/>
    <lineage>
        <taxon>Bacteria</taxon>
        <taxon>Pseudomonadati</taxon>
        <taxon>Pseudomonadota</taxon>
        <taxon>Betaproteobacteria</taxon>
        <taxon>Nitrosomonadales</taxon>
        <taxon>Nitrosomonadaceae</taxon>
        <taxon>Nitrosomonas</taxon>
    </lineage>
</organism>
<evidence type="ECO:0000313" key="1">
    <source>
        <dbReference type="EMBL" id="SFK31676.1"/>
    </source>
</evidence>
<dbReference type="Proteomes" id="UP000199533">
    <property type="component" value="Unassembled WGS sequence"/>
</dbReference>
<sequence length="90" mass="10874">MGIRVPLRKLIKEFNAYLNNNESVLERDFKHVADKIELHWGFPEFYPFINKLLVNDHDRSRNGFPPEVMQEIYELHEIHEKLFPDKKPKI</sequence>
<gene>
    <name evidence="1" type="ORF">SAMN05216302_100412</name>
</gene>
<protein>
    <submittedName>
        <fullName evidence="1">Uncharacterized protein</fullName>
    </submittedName>
</protein>
<evidence type="ECO:0000313" key="2">
    <source>
        <dbReference type="Proteomes" id="UP000199533"/>
    </source>
</evidence>
<dbReference type="AlphaFoldDB" id="A0A1I3YKD6"/>